<dbReference type="RefSeq" id="WP_103082990.1">
    <property type="nucleotide sequence ID" value="NZ_CP021850.1"/>
</dbReference>
<gene>
    <name evidence="3" type="ORF">CDQ84_17270</name>
</gene>
<protein>
    <recommendedName>
        <fullName evidence="2">Putative membrane protein insertion efficiency factor</fullName>
    </recommendedName>
</protein>
<name>A0A2K2F956_9CLOT</name>
<dbReference type="OrthoDB" id="9801753at2"/>
<evidence type="ECO:0000313" key="4">
    <source>
        <dbReference type="Proteomes" id="UP000236151"/>
    </source>
</evidence>
<comment type="caution">
    <text evidence="3">The sequence shown here is derived from an EMBL/GenBank/DDBJ whole genome shotgun (WGS) entry which is preliminary data.</text>
</comment>
<comment type="similarity">
    <text evidence="2">Belongs to the UPF0161 family.</text>
</comment>
<evidence type="ECO:0000313" key="3">
    <source>
        <dbReference type="EMBL" id="PNT95329.1"/>
    </source>
</evidence>
<accession>A0A2K2F956</accession>
<dbReference type="PANTHER" id="PTHR33383:SF1">
    <property type="entry name" value="MEMBRANE PROTEIN INSERTION EFFICIENCY FACTOR-RELATED"/>
    <property type="match status" value="1"/>
</dbReference>
<proteinExistence type="inferred from homology"/>
<evidence type="ECO:0000256" key="2">
    <source>
        <dbReference type="HAMAP-Rule" id="MF_00386"/>
    </source>
</evidence>
<dbReference type="SMART" id="SM01234">
    <property type="entry name" value="Haemolytic"/>
    <property type="match status" value="1"/>
</dbReference>
<comment type="subcellular location">
    <subcellularLocation>
        <location evidence="2">Cell membrane</location>
        <topology evidence="2">Peripheral membrane protein</topology>
        <orientation evidence="2">Cytoplasmic side</orientation>
    </subcellularLocation>
</comment>
<dbReference type="NCBIfam" id="TIGR00278">
    <property type="entry name" value="membrane protein insertion efficiency factor YidD"/>
    <property type="match status" value="1"/>
</dbReference>
<keyword evidence="4" id="KW-1185">Reference proteome</keyword>
<sequence length="70" mass="8107">MFKKSVILAIKFYRRWISPLKRPSCRFYPTCSQYAIDAVNKYGAAKGILMSIKRLLKCHPFHPGGYDPVK</sequence>
<comment type="function">
    <text evidence="2">Could be involved in insertion of integral membrane proteins into the membrane.</text>
</comment>
<dbReference type="EMBL" id="NIOJ01000069">
    <property type="protein sequence ID" value="PNT95329.1"/>
    <property type="molecule type" value="Genomic_DNA"/>
</dbReference>
<dbReference type="AlphaFoldDB" id="A0A2K2F956"/>
<dbReference type="GO" id="GO:0005886">
    <property type="term" value="C:plasma membrane"/>
    <property type="evidence" value="ECO:0007669"/>
    <property type="project" value="UniProtKB-SubCell"/>
</dbReference>
<keyword evidence="1 2" id="KW-0472">Membrane</keyword>
<dbReference type="InterPro" id="IPR002696">
    <property type="entry name" value="Membr_insert_effic_factor_YidD"/>
</dbReference>
<keyword evidence="2" id="KW-1003">Cell membrane</keyword>
<evidence type="ECO:0000256" key="1">
    <source>
        <dbReference type="ARBA" id="ARBA00023136"/>
    </source>
</evidence>
<dbReference type="KEGG" id="cthd:CDO33_19800"/>
<dbReference type="Proteomes" id="UP000236151">
    <property type="component" value="Unassembled WGS sequence"/>
</dbReference>
<dbReference type="PANTHER" id="PTHR33383">
    <property type="entry name" value="MEMBRANE PROTEIN INSERTION EFFICIENCY FACTOR-RELATED"/>
    <property type="match status" value="1"/>
</dbReference>
<dbReference type="HAMAP" id="MF_00386">
    <property type="entry name" value="UPF0161_YidD"/>
    <property type="match status" value="1"/>
</dbReference>
<dbReference type="Pfam" id="PF01809">
    <property type="entry name" value="YidD"/>
    <property type="match status" value="1"/>
</dbReference>
<organism evidence="3 4">
    <name type="scientific">Clostridium thermosuccinogenes</name>
    <dbReference type="NCBI Taxonomy" id="84032"/>
    <lineage>
        <taxon>Bacteria</taxon>
        <taxon>Bacillati</taxon>
        <taxon>Bacillota</taxon>
        <taxon>Clostridia</taxon>
        <taxon>Eubacteriales</taxon>
        <taxon>Clostridiaceae</taxon>
        <taxon>Clostridium</taxon>
    </lineage>
</organism>
<reference evidence="3 4" key="1">
    <citation type="submission" date="2017-06" db="EMBL/GenBank/DDBJ databases">
        <title>Investigating the central metabolism of Clostridium thermosuccinogenes.</title>
        <authorList>
            <person name="Koendjbiharie J.G."/>
            <person name="van Kranenburg R."/>
        </authorList>
    </citation>
    <scope>NUCLEOTIDE SEQUENCE [LARGE SCALE GENOMIC DNA]</scope>
    <source>
        <strain evidence="3 4">DSM 5806</strain>
    </source>
</reference>